<dbReference type="CDD" id="cd03564">
    <property type="entry name" value="ANTH_N"/>
    <property type="match status" value="1"/>
</dbReference>
<feature type="compositionally biased region" description="Polar residues" evidence="5">
    <location>
        <begin position="341"/>
        <end position="350"/>
    </location>
</feature>
<name>A0A0L0FTQ9_9EUKA</name>
<reference evidence="7 8" key="1">
    <citation type="submission" date="2011-02" db="EMBL/GenBank/DDBJ databases">
        <title>The Genome Sequence of Sphaeroforma arctica JP610.</title>
        <authorList>
            <consortium name="The Broad Institute Genome Sequencing Platform"/>
            <person name="Russ C."/>
            <person name="Cuomo C."/>
            <person name="Young S.K."/>
            <person name="Zeng Q."/>
            <person name="Gargeya S."/>
            <person name="Alvarado L."/>
            <person name="Berlin A."/>
            <person name="Chapman S.B."/>
            <person name="Chen Z."/>
            <person name="Freedman E."/>
            <person name="Gellesch M."/>
            <person name="Goldberg J."/>
            <person name="Griggs A."/>
            <person name="Gujja S."/>
            <person name="Heilman E."/>
            <person name="Heiman D."/>
            <person name="Howarth C."/>
            <person name="Mehta T."/>
            <person name="Neiman D."/>
            <person name="Pearson M."/>
            <person name="Roberts A."/>
            <person name="Saif S."/>
            <person name="Shea T."/>
            <person name="Shenoy N."/>
            <person name="Sisk P."/>
            <person name="Stolte C."/>
            <person name="Sykes S."/>
            <person name="White J."/>
            <person name="Yandava C."/>
            <person name="Burger G."/>
            <person name="Gray M.W."/>
            <person name="Holland P.W.H."/>
            <person name="King N."/>
            <person name="Lang F.B.F."/>
            <person name="Roger A.J."/>
            <person name="Ruiz-Trillo I."/>
            <person name="Haas B."/>
            <person name="Nusbaum C."/>
            <person name="Birren B."/>
        </authorList>
    </citation>
    <scope>NUCLEOTIDE SEQUENCE [LARGE SCALE GENOMIC DNA]</scope>
    <source>
        <strain evidence="7 8">JP610</strain>
    </source>
</reference>
<dbReference type="Pfam" id="PF07651">
    <property type="entry name" value="ANTH"/>
    <property type="match status" value="1"/>
</dbReference>
<feature type="compositionally biased region" description="Low complexity" evidence="5">
    <location>
        <begin position="593"/>
        <end position="619"/>
    </location>
</feature>
<dbReference type="AlphaFoldDB" id="A0A0L0FTQ9"/>
<dbReference type="PANTHER" id="PTHR22951:SF5">
    <property type="entry name" value="PHOSPHATIDYLINOSITOL-BINDING CLATHRIN ASSEMBLY PROTEIN LAP"/>
    <property type="match status" value="1"/>
</dbReference>
<dbReference type="GO" id="GO:0005545">
    <property type="term" value="F:1-phosphatidylinositol binding"/>
    <property type="evidence" value="ECO:0007669"/>
    <property type="project" value="InterPro"/>
</dbReference>
<dbReference type="InterPro" id="IPR011417">
    <property type="entry name" value="ANTH_dom"/>
</dbReference>
<dbReference type="InterPro" id="IPR045192">
    <property type="entry name" value="AP180-like"/>
</dbReference>
<proteinExistence type="predicted"/>
<comment type="subcellular location">
    <subcellularLocation>
        <location evidence="1">Membrane</location>
        <location evidence="1">Clathrin-coated pit</location>
    </subcellularLocation>
</comment>
<dbReference type="InterPro" id="IPR013809">
    <property type="entry name" value="ENTH"/>
</dbReference>
<feature type="region of interest" description="Disordered" evidence="5">
    <location>
        <begin position="400"/>
        <end position="434"/>
    </location>
</feature>
<dbReference type="GO" id="GO:0005546">
    <property type="term" value="F:phosphatidylinositol-4,5-bisphosphate binding"/>
    <property type="evidence" value="ECO:0007669"/>
    <property type="project" value="TreeGrafter"/>
</dbReference>
<dbReference type="STRING" id="667725.A0A0L0FTQ9"/>
<evidence type="ECO:0000259" key="6">
    <source>
        <dbReference type="PROSITE" id="PS50942"/>
    </source>
</evidence>
<evidence type="ECO:0000256" key="5">
    <source>
        <dbReference type="SAM" id="MobiDB-lite"/>
    </source>
</evidence>
<dbReference type="PROSITE" id="PS50942">
    <property type="entry name" value="ENTH"/>
    <property type="match status" value="1"/>
</dbReference>
<feature type="compositionally biased region" description="Polar residues" evidence="5">
    <location>
        <begin position="488"/>
        <end position="503"/>
    </location>
</feature>
<evidence type="ECO:0000256" key="3">
    <source>
        <dbReference type="ARBA" id="ARBA00023136"/>
    </source>
</evidence>
<dbReference type="InterPro" id="IPR008942">
    <property type="entry name" value="ENTH_VHS"/>
</dbReference>
<evidence type="ECO:0000313" key="8">
    <source>
        <dbReference type="Proteomes" id="UP000054560"/>
    </source>
</evidence>
<keyword evidence="4" id="KW-0168">Coated pit</keyword>
<dbReference type="GO" id="GO:0006900">
    <property type="term" value="P:vesicle budding from membrane"/>
    <property type="evidence" value="ECO:0007669"/>
    <property type="project" value="TreeGrafter"/>
</dbReference>
<dbReference type="GO" id="GO:0032050">
    <property type="term" value="F:clathrin heavy chain binding"/>
    <property type="evidence" value="ECO:0007669"/>
    <property type="project" value="TreeGrafter"/>
</dbReference>
<feature type="compositionally biased region" description="Polar residues" evidence="5">
    <location>
        <begin position="471"/>
        <end position="481"/>
    </location>
</feature>
<dbReference type="Gene3D" id="1.25.40.90">
    <property type="match status" value="1"/>
</dbReference>
<feature type="compositionally biased region" description="Low complexity" evidence="5">
    <location>
        <begin position="504"/>
        <end position="520"/>
    </location>
</feature>
<evidence type="ECO:0000313" key="7">
    <source>
        <dbReference type="EMBL" id="KNC80192.1"/>
    </source>
</evidence>
<dbReference type="eggNOG" id="KOG0251">
    <property type="taxonomic scope" value="Eukaryota"/>
</dbReference>
<dbReference type="GeneID" id="25907939"/>
<evidence type="ECO:0000256" key="2">
    <source>
        <dbReference type="ARBA" id="ARBA00022583"/>
    </source>
</evidence>
<dbReference type="PANTHER" id="PTHR22951">
    <property type="entry name" value="CLATHRIN ASSEMBLY PROTEIN"/>
    <property type="match status" value="1"/>
</dbReference>
<feature type="region of interest" description="Disordered" evidence="5">
    <location>
        <begin position="456"/>
        <end position="528"/>
    </location>
</feature>
<dbReference type="RefSeq" id="XP_014154094.1">
    <property type="nucleotide sequence ID" value="XM_014298619.1"/>
</dbReference>
<protein>
    <recommendedName>
        <fullName evidence="6">ENTH domain-containing protein</fullName>
    </recommendedName>
</protein>
<dbReference type="EMBL" id="KQ242186">
    <property type="protein sequence ID" value="KNC80192.1"/>
    <property type="molecule type" value="Genomic_DNA"/>
</dbReference>
<evidence type="ECO:0000256" key="4">
    <source>
        <dbReference type="ARBA" id="ARBA00023176"/>
    </source>
</evidence>
<feature type="domain" description="ENTH" evidence="6">
    <location>
        <begin position="23"/>
        <end position="154"/>
    </location>
</feature>
<dbReference type="GO" id="GO:0030136">
    <property type="term" value="C:clathrin-coated vesicle"/>
    <property type="evidence" value="ECO:0007669"/>
    <property type="project" value="InterPro"/>
</dbReference>
<sequence>MPPVKDEMKAEKRELKQIGATAAAKMVGQHTRAAVIKATNTDLLPPKRKHINYLLDYMYQGGSIDKVVSTLFERTREKNWIVAMKSLAVFHTLMKECRRGFMRCMASRPTNFRHMYNFLDKLNNEGFEMSWFIRKYAMYLEEKVATCREYGVDYVHHNSAASYAPLDNNQLCKAVAAIQVQLQVLLDVQIPFEEVTNAVQKNAYMIIMRECVRLYVSLNTGVITILERFFKMSKSQAENALRIYENFLLNISAVSSFLLIGSRIDVSMSAEIPALKSPPVTLIDSLRKYVGEEAPAVAEYTPRSESLFKTNSNIARQAPGFQPIYHGQTSSSIKPAVRSAASDSAKTQPSRKADYALANVSTVAKPAVAEVNLLDFDDGPSTGTSSNPYATTDAFSVSVSTNNPGGLPSDLFGPISSGNQELHSAPAQGDGHQQQMFNGQAQGYYNAGMNTDANYNTNTMQQGMGGGGYNSMRQQQPSYGMQQGGTQNGINSNRSSFDQFTSRSSYDQNQNQSSYDQNQNGESNDQNNPFAMTVAVQQNDPMQQAMGMYDQKQQYMGMGGGGVQQPMGAYQHQPLGMNPRPNGMQQIQNGMQQMQMGQNYQQQDQQPMQNNNNNYQNDPFSGAVARSNNPFD</sequence>
<dbReference type="InterPro" id="IPR048050">
    <property type="entry name" value="ANTH_N_plant"/>
</dbReference>
<keyword evidence="2" id="KW-0254">Endocytosis</keyword>
<dbReference type="Gene3D" id="1.20.58.150">
    <property type="entry name" value="ANTH domain"/>
    <property type="match status" value="1"/>
</dbReference>
<dbReference type="GO" id="GO:0048268">
    <property type="term" value="P:clathrin coat assembly"/>
    <property type="evidence" value="ECO:0007669"/>
    <property type="project" value="InterPro"/>
</dbReference>
<accession>A0A0L0FTQ9</accession>
<gene>
    <name evidence="7" type="ORF">SARC_07435</name>
</gene>
<feature type="region of interest" description="Disordered" evidence="5">
    <location>
        <begin position="593"/>
        <end position="632"/>
    </location>
</feature>
<dbReference type="OrthoDB" id="44015at2759"/>
<dbReference type="InterPro" id="IPR014712">
    <property type="entry name" value="ANTH_dom_sf"/>
</dbReference>
<organism evidence="7 8">
    <name type="scientific">Sphaeroforma arctica JP610</name>
    <dbReference type="NCBI Taxonomy" id="667725"/>
    <lineage>
        <taxon>Eukaryota</taxon>
        <taxon>Ichthyosporea</taxon>
        <taxon>Ichthyophonida</taxon>
        <taxon>Sphaeroforma</taxon>
    </lineage>
</organism>
<dbReference type="SUPFAM" id="SSF48464">
    <property type="entry name" value="ENTH/VHS domain"/>
    <property type="match status" value="1"/>
</dbReference>
<feature type="region of interest" description="Disordered" evidence="5">
    <location>
        <begin position="332"/>
        <end position="351"/>
    </location>
</feature>
<dbReference type="GO" id="GO:0072583">
    <property type="term" value="P:clathrin-dependent endocytosis"/>
    <property type="evidence" value="ECO:0007669"/>
    <property type="project" value="InterPro"/>
</dbReference>
<dbReference type="GO" id="GO:0005905">
    <property type="term" value="C:clathrin-coated pit"/>
    <property type="evidence" value="ECO:0007669"/>
    <property type="project" value="UniProtKB-SubCell"/>
</dbReference>
<evidence type="ECO:0000256" key="1">
    <source>
        <dbReference type="ARBA" id="ARBA00004600"/>
    </source>
</evidence>
<dbReference type="SMART" id="SM00273">
    <property type="entry name" value="ENTH"/>
    <property type="match status" value="1"/>
</dbReference>
<keyword evidence="3" id="KW-0472">Membrane</keyword>
<dbReference type="Proteomes" id="UP000054560">
    <property type="component" value="Unassembled WGS sequence"/>
</dbReference>
<keyword evidence="8" id="KW-1185">Reference proteome</keyword>
<dbReference type="GO" id="GO:0000149">
    <property type="term" value="F:SNARE binding"/>
    <property type="evidence" value="ECO:0007669"/>
    <property type="project" value="TreeGrafter"/>
</dbReference>
<dbReference type="SUPFAM" id="SSF89009">
    <property type="entry name" value="GAT-like domain"/>
    <property type="match status" value="1"/>
</dbReference>